<dbReference type="SMART" id="SM00387">
    <property type="entry name" value="HATPase_c"/>
    <property type="match status" value="1"/>
</dbReference>
<dbReference type="CDD" id="cd16917">
    <property type="entry name" value="HATPase_UhpB-NarQ-NarX-like"/>
    <property type="match status" value="1"/>
</dbReference>
<dbReference type="GO" id="GO:0046872">
    <property type="term" value="F:metal ion binding"/>
    <property type="evidence" value="ECO:0007669"/>
    <property type="project" value="UniProtKB-KW"/>
</dbReference>
<keyword evidence="16" id="KW-1133">Transmembrane helix</keyword>
<evidence type="ECO:0000256" key="5">
    <source>
        <dbReference type="ARBA" id="ARBA00017322"/>
    </source>
</evidence>
<dbReference type="Pfam" id="PF02518">
    <property type="entry name" value="HATPase_c"/>
    <property type="match status" value="1"/>
</dbReference>
<dbReference type="SUPFAM" id="SSF55874">
    <property type="entry name" value="ATPase domain of HSP90 chaperone/DNA topoisomerase II/histidine kinase"/>
    <property type="match status" value="1"/>
</dbReference>
<keyword evidence="7" id="KW-0963">Cytoplasm</keyword>
<evidence type="ECO:0000256" key="8">
    <source>
        <dbReference type="ARBA" id="ARBA00022679"/>
    </source>
</evidence>
<evidence type="ECO:0000256" key="10">
    <source>
        <dbReference type="ARBA" id="ARBA00022777"/>
    </source>
</evidence>
<keyword evidence="12" id="KW-0902">Two-component regulatory system</keyword>
<keyword evidence="16" id="KW-0812">Transmembrane</keyword>
<evidence type="ECO:0000313" key="19">
    <source>
        <dbReference type="Proteomes" id="UP000185491"/>
    </source>
</evidence>
<reference evidence="18 19" key="1">
    <citation type="submission" date="2014-08" db="EMBL/GenBank/DDBJ databases">
        <title>Complete genome sequence of Corynebacterium phocae M408/89/1(T)(=DSM 44612(T)), isolated from the common seal (Phoca vitulina).</title>
        <authorList>
            <person name="Ruckert C."/>
            <person name="Albersmeier A."/>
            <person name="Winkler A."/>
            <person name="Kalinowski J."/>
        </authorList>
    </citation>
    <scope>NUCLEOTIDE SEQUENCE [LARGE SCALE GENOMIC DNA]</scope>
    <source>
        <strain evidence="18 19">M408/89/1</strain>
    </source>
</reference>
<dbReference type="GO" id="GO:0016020">
    <property type="term" value="C:membrane"/>
    <property type="evidence" value="ECO:0007669"/>
    <property type="project" value="InterPro"/>
</dbReference>
<dbReference type="InterPro" id="IPR017205">
    <property type="entry name" value="Sig_transdc_His_kinase_ChrS"/>
</dbReference>
<proteinExistence type="predicted"/>
<keyword evidence="11" id="KW-0408">Iron</keyword>
<dbReference type="RefSeq" id="WP_075736046.1">
    <property type="nucleotide sequence ID" value="NZ_CP009249.1"/>
</dbReference>
<evidence type="ECO:0000256" key="3">
    <source>
        <dbReference type="ARBA" id="ARBA00004496"/>
    </source>
</evidence>
<dbReference type="GO" id="GO:0005737">
    <property type="term" value="C:cytoplasm"/>
    <property type="evidence" value="ECO:0007669"/>
    <property type="project" value="UniProtKB-SubCell"/>
</dbReference>
<feature type="transmembrane region" description="Helical" evidence="16">
    <location>
        <begin position="39"/>
        <end position="57"/>
    </location>
</feature>
<evidence type="ECO:0000256" key="14">
    <source>
        <dbReference type="ARBA" id="ARBA00024827"/>
    </source>
</evidence>
<evidence type="ECO:0000256" key="4">
    <source>
        <dbReference type="ARBA" id="ARBA00012438"/>
    </source>
</evidence>
<keyword evidence="8" id="KW-0808">Transferase</keyword>
<evidence type="ECO:0000256" key="7">
    <source>
        <dbReference type="ARBA" id="ARBA00022490"/>
    </source>
</evidence>
<evidence type="ECO:0000256" key="11">
    <source>
        <dbReference type="ARBA" id="ARBA00023004"/>
    </source>
</evidence>
<dbReference type="PIRSF" id="PIRSF037434">
    <property type="entry name" value="STHK_ChrS"/>
    <property type="match status" value="1"/>
</dbReference>
<evidence type="ECO:0000256" key="13">
    <source>
        <dbReference type="ARBA" id="ARBA00023014"/>
    </source>
</evidence>
<feature type="transmembrane region" description="Helical" evidence="16">
    <location>
        <begin position="107"/>
        <end position="125"/>
    </location>
</feature>
<dbReference type="Proteomes" id="UP000185491">
    <property type="component" value="Chromosome"/>
</dbReference>
<dbReference type="GO" id="GO:0046983">
    <property type="term" value="F:protein dimerization activity"/>
    <property type="evidence" value="ECO:0007669"/>
    <property type="project" value="InterPro"/>
</dbReference>
<dbReference type="GO" id="GO:0000155">
    <property type="term" value="F:phosphorelay sensor kinase activity"/>
    <property type="evidence" value="ECO:0007669"/>
    <property type="project" value="InterPro"/>
</dbReference>
<evidence type="ECO:0000256" key="1">
    <source>
        <dbReference type="ARBA" id="ARBA00000085"/>
    </source>
</evidence>
<organism evidence="18 19">
    <name type="scientific">Corynebacterium phocae</name>
    <dbReference type="NCBI Taxonomy" id="161895"/>
    <lineage>
        <taxon>Bacteria</taxon>
        <taxon>Bacillati</taxon>
        <taxon>Actinomycetota</taxon>
        <taxon>Actinomycetes</taxon>
        <taxon>Mycobacteriales</taxon>
        <taxon>Corynebacteriaceae</taxon>
        <taxon>Corynebacterium</taxon>
    </lineage>
</organism>
<comment type="function">
    <text evidence="14">Member of the two-component regulatory system NreB/NreC involved in the control of dissimilatory nitrate/nitrite reduction in response to oxygen. NreB functions as a direct oxygen sensor histidine kinase which is autophosphorylated, in the absence of oxygen, probably at the conserved histidine residue, and transfers its phosphate group probably to a conserved aspartate residue of NreC. NreB/NreC activates the expression of the nitrate (narGHJI) and nitrite (nir) reductase operons, as well as the putative nitrate transporter gene narT.</text>
</comment>
<gene>
    <name evidence="18" type="ORF">CPHO_11715</name>
</gene>
<sequence>MRSSLTPEMETLRSGVHVLTSVLLVVAILTSVSMPMDLAVANLMLMSAYAAIYFGGWNFVDNWQTFPKILWLVALTTLWLMDAMIAPAALYVVFSLLFLYLRVFSNWLGIIFVIFVTGATVGVQVPAGLTFGGAMGPAVSALVALAVHFTYMKLARTNAELKATQAQLRESEHNAGVIAERQRIAHEIHDTLAQGLSSIQMLLHAADRDLEGQDIERAQGRIELARKTAADNLQEARAMIAALQPTALATTSLAGALERMAEGFAASSGVEIEVEVDGESRQIPMKQEAMLLRVAQGAVGNVAKHSGASRARVTITYEQDEVRVDVVDNGRGFDVDAVQARPAGLGHIGLTAMHRRAEELGGTVTIESEPGSGAAVSVSVPVG</sequence>
<dbReference type="Pfam" id="PF07730">
    <property type="entry name" value="HisKA_3"/>
    <property type="match status" value="1"/>
</dbReference>
<dbReference type="Gene3D" id="3.30.565.10">
    <property type="entry name" value="Histidine kinase-like ATPase, C-terminal domain"/>
    <property type="match status" value="1"/>
</dbReference>
<dbReference type="Gene3D" id="1.20.5.1930">
    <property type="match status" value="1"/>
</dbReference>
<dbReference type="InterPro" id="IPR003594">
    <property type="entry name" value="HATPase_dom"/>
</dbReference>
<dbReference type="GO" id="GO:0051539">
    <property type="term" value="F:4 iron, 4 sulfur cluster binding"/>
    <property type="evidence" value="ECO:0007669"/>
    <property type="project" value="UniProtKB-KW"/>
</dbReference>
<evidence type="ECO:0000256" key="2">
    <source>
        <dbReference type="ARBA" id="ARBA00001966"/>
    </source>
</evidence>
<evidence type="ECO:0000313" key="18">
    <source>
        <dbReference type="EMBL" id="APT93448.1"/>
    </source>
</evidence>
<keyword evidence="16" id="KW-0472">Membrane</keyword>
<keyword evidence="10" id="KW-0418">Kinase</keyword>
<feature type="domain" description="Histidine kinase" evidence="17">
    <location>
        <begin position="183"/>
        <end position="383"/>
    </location>
</feature>
<comment type="cofactor">
    <cofactor evidence="2">
        <name>[4Fe-4S] cluster</name>
        <dbReference type="ChEBI" id="CHEBI:49883"/>
    </cofactor>
</comment>
<evidence type="ECO:0000256" key="12">
    <source>
        <dbReference type="ARBA" id="ARBA00023012"/>
    </source>
</evidence>
<dbReference type="KEGG" id="cpho:CPHO_11715"/>
<name>A0A1L7D5N4_9CORY</name>
<dbReference type="InterPro" id="IPR004358">
    <property type="entry name" value="Sig_transdc_His_kin-like_C"/>
</dbReference>
<dbReference type="OrthoDB" id="144293at2"/>
<feature type="transmembrane region" description="Helical" evidence="16">
    <location>
        <begin position="69"/>
        <end position="100"/>
    </location>
</feature>
<evidence type="ECO:0000256" key="15">
    <source>
        <dbReference type="ARBA" id="ARBA00030800"/>
    </source>
</evidence>
<comment type="catalytic activity">
    <reaction evidence="1">
        <text>ATP + protein L-histidine = ADP + protein N-phospho-L-histidine.</text>
        <dbReference type="EC" id="2.7.13.3"/>
    </reaction>
</comment>
<dbReference type="AlphaFoldDB" id="A0A1L7D5N4"/>
<dbReference type="InterPro" id="IPR050482">
    <property type="entry name" value="Sensor_HK_TwoCompSys"/>
</dbReference>
<protein>
    <recommendedName>
        <fullName evidence="5">Oxygen sensor histidine kinase NreB</fullName>
        <ecNumber evidence="4">2.7.13.3</ecNumber>
    </recommendedName>
    <alternativeName>
        <fullName evidence="15">Nitrogen regulation protein B</fullName>
    </alternativeName>
</protein>
<accession>A0A1L7D5N4</accession>
<dbReference type="STRING" id="161895.CPHO_11715"/>
<dbReference type="EC" id="2.7.13.3" evidence="4"/>
<evidence type="ECO:0000256" key="9">
    <source>
        <dbReference type="ARBA" id="ARBA00022723"/>
    </source>
</evidence>
<dbReference type="EMBL" id="CP009249">
    <property type="protein sequence ID" value="APT93448.1"/>
    <property type="molecule type" value="Genomic_DNA"/>
</dbReference>
<keyword evidence="6" id="KW-0004">4Fe-4S</keyword>
<dbReference type="PRINTS" id="PR00344">
    <property type="entry name" value="BCTRLSENSOR"/>
</dbReference>
<comment type="subcellular location">
    <subcellularLocation>
        <location evidence="3">Cytoplasm</location>
    </subcellularLocation>
</comment>
<dbReference type="InterPro" id="IPR036890">
    <property type="entry name" value="HATPase_C_sf"/>
</dbReference>
<dbReference type="InterPro" id="IPR011712">
    <property type="entry name" value="Sig_transdc_His_kin_sub3_dim/P"/>
</dbReference>
<feature type="transmembrane region" description="Helical" evidence="16">
    <location>
        <begin position="131"/>
        <end position="152"/>
    </location>
</feature>
<dbReference type="PANTHER" id="PTHR24421:SF62">
    <property type="entry name" value="SENSORY TRANSDUCTION HISTIDINE KINASE"/>
    <property type="match status" value="1"/>
</dbReference>
<keyword evidence="9" id="KW-0479">Metal-binding</keyword>
<evidence type="ECO:0000256" key="16">
    <source>
        <dbReference type="SAM" id="Phobius"/>
    </source>
</evidence>
<dbReference type="PANTHER" id="PTHR24421">
    <property type="entry name" value="NITRATE/NITRITE SENSOR PROTEIN NARX-RELATED"/>
    <property type="match status" value="1"/>
</dbReference>
<evidence type="ECO:0000256" key="6">
    <source>
        <dbReference type="ARBA" id="ARBA00022485"/>
    </source>
</evidence>
<dbReference type="InterPro" id="IPR005467">
    <property type="entry name" value="His_kinase_dom"/>
</dbReference>
<evidence type="ECO:0000259" key="17">
    <source>
        <dbReference type="PROSITE" id="PS50109"/>
    </source>
</evidence>
<keyword evidence="19" id="KW-1185">Reference proteome</keyword>
<dbReference type="PROSITE" id="PS50109">
    <property type="entry name" value="HIS_KIN"/>
    <property type="match status" value="1"/>
</dbReference>
<keyword evidence="13" id="KW-0411">Iron-sulfur</keyword>
<feature type="transmembrane region" description="Helical" evidence="16">
    <location>
        <begin position="12"/>
        <end position="32"/>
    </location>
</feature>